<comment type="caution">
    <text evidence="2">The sequence shown here is derived from an EMBL/GenBank/DDBJ whole genome shotgun (WGS) entry which is preliminary data.</text>
</comment>
<protein>
    <submittedName>
        <fullName evidence="2">Membrane-spanning 4-domains subfamily A member 15-like isoform X1</fullName>
    </submittedName>
</protein>
<keyword evidence="1" id="KW-0812">Transmembrane</keyword>
<keyword evidence="1" id="KW-0472">Membrane</keyword>
<dbReference type="AlphaFoldDB" id="A0AAD3MPR7"/>
<proteinExistence type="predicted"/>
<dbReference type="Proteomes" id="UP001279410">
    <property type="component" value="Unassembled WGS sequence"/>
</dbReference>
<accession>A0AAD3MPR7</accession>
<feature type="transmembrane region" description="Helical" evidence="1">
    <location>
        <begin position="42"/>
        <end position="63"/>
    </location>
</feature>
<sequence length="97" mass="10029">MSSSVSTTVGGVVVVTHVHPAPQGATSQLPVGIQKFSRASPMALGTVRIMIGLMTLLFGIVMAVNPNTEGVSGGIFVWGAAIVSHIISMRLIITMLL</sequence>
<reference evidence="2" key="1">
    <citation type="submission" date="2022-08" db="EMBL/GenBank/DDBJ databases">
        <title>Genome sequencing of akame (Lates japonicus).</title>
        <authorList>
            <person name="Hashiguchi Y."/>
            <person name="Takahashi H."/>
        </authorList>
    </citation>
    <scope>NUCLEOTIDE SEQUENCE</scope>
    <source>
        <strain evidence="2">Kochi</strain>
    </source>
</reference>
<organism evidence="2 3">
    <name type="scientific">Lates japonicus</name>
    <name type="common">Japanese lates</name>
    <dbReference type="NCBI Taxonomy" id="270547"/>
    <lineage>
        <taxon>Eukaryota</taxon>
        <taxon>Metazoa</taxon>
        <taxon>Chordata</taxon>
        <taxon>Craniata</taxon>
        <taxon>Vertebrata</taxon>
        <taxon>Euteleostomi</taxon>
        <taxon>Actinopterygii</taxon>
        <taxon>Neopterygii</taxon>
        <taxon>Teleostei</taxon>
        <taxon>Neoteleostei</taxon>
        <taxon>Acanthomorphata</taxon>
        <taxon>Carangaria</taxon>
        <taxon>Carangaria incertae sedis</taxon>
        <taxon>Centropomidae</taxon>
        <taxon>Lates</taxon>
    </lineage>
</organism>
<dbReference type="EMBL" id="BRZM01004507">
    <property type="protein sequence ID" value="GLD57686.1"/>
    <property type="molecule type" value="Genomic_DNA"/>
</dbReference>
<evidence type="ECO:0000313" key="2">
    <source>
        <dbReference type="EMBL" id="GLD57686.1"/>
    </source>
</evidence>
<evidence type="ECO:0000256" key="1">
    <source>
        <dbReference type="SAM" id="Phobius"/>
    </source>
</evidence>
<keyword evidence="3" id="KW-1185">Reference proteome</keyword>
<evidence type="ECO:0000313" key="3">
    <source>
        <dbReference type="Proteomes" id="UP001279410"/>
    </source>
</evidence>
<name>A0AAD3MPR7_LATJO</name>
<feature type="transmembrane region" description="Helical" evidence="1">
    <location>
        <begin position="75"/>
        <end position="93"/>
    </location>
</feature>
<keyword evidence="1" id="KW-1133">Transmembrane helix</keyword>
<gene>
    <name evidence="2" type="ORF">AKAME5_002876000</name>
</gene>